<evidence type="ECO:0000313" key="2">
    <source>
        <dbReference type="EMBL" id="GEU48799.1"/>
    </source>
</evidence>
<name>A0A6L2KIQ3_TANCI</name>
<evidence type="ECO:0000256" key="1">
    <source>
        <dbReference type="SAM" id="MobiDB-lite"/>
    </source>
</evidence>
<dbReference type="Gene3D" id="2.40.70.10">
    <property type="entry name" value="Acid Proteases"/>
    <property type="match status" value="1"/>
</dbReference>
<dbReference type="CDD" id="cd00303">
    <property type="entry name" value="retropepsin_like"/>
    <property type="match status" value="1"/>
</dbReference>
<dbReference type="InterPro" id="IPR021109">
    <property type="entry name" value="Peptidase_aspartic_dom_sf"/>
</dbReference>
<dbReference type="AlphaFoldDB" id="A0A6L2KIQ3"/>
<organism evidence="2">
    <name type="scientific">Tanacetum cinerariifolium</name>
    <name type="common">Dalmatian daisy</name>
    <name type="synonym">Chrysanthemum cinerariifolium</name>
    <dbReference type="NCBI Taxonomy" id="118510"/>
    <lineage>
        <taxon>Eukaryota</taxon>
        <taxon>Viridiplantae</taxon>
        <taxon>Streptophyta</taxon>
        <taxon>Embryophyta</taxon>
        <taxon>Tracheophyta</taxon>
        <taxon>Spermatophyta</taxon>
        <taxon>Magnoliopsida</taxon>
        <taxon>eudicotyledons</taxon>
        <taxon>Gunneridae</taxon>
        <taxon>Pentapetalae</taxon>
        <taxon>asterids</taxon>
        <taxon>campanulids</taxon>
        <taxon>Asterales</taxon>
        <taxon>Asteraceae</taxon>
        <taxon>Asteroideae</taxon>
        <taxon>Anthemideae</taxon>
        <taxon>Anthemidinae</taxon>
        <taxon>Tanacetum</taxon>
    </lineage>
</organism>
<proteinExistence type="predicted"/>
<reference evidence="2" key="1">
    <citation type="journal article" date="2019" name="Sci. Rep.">
        <title>Draft genome of Tanacetum cinerariifolium, the natural source of mosquito coil.</title>
        <authorList>
            <person name="Yamashiro T."/>
            <person name="Shiraishi A."/>
            <person name="Satake H."/>
            <person name="Nakayama K."/>
        </authorList>
    </citation>
    <scope>NUCLEOTIDE SEQUENCE</scope>
</reference>
<protein>
    <submittedName>
        <fullName evidence="2">MAK10-like protein</fullName>
    </submittedName>
</protein>
<gene>
    <name evidence="2" type="ORF">Tci_020777</name>
</gene>
<dbReference type="PANTHER" id="PTHR33067:SF9">
    <property type="entry name" value="RNA-DIRECTED DNA POLYMERASE"/>
    <property type="match status" value="1"/>
</dbReference>
<feature type="region of interest" description="Disordered" evidence="1">
    <location>
        <begin position="204"/>
        <end position="273"/>
    </location>
</feature>
<feature type="compositionally biased region" description="Basic and acidic residues" evidence="1">
    <location>
        <begin position="217"/>
        <end position="243"/>
    </location>
</feature>
<sequence length="399" mass="45486">MAEALVALEATLKKKKEEPKKEKQNINYYVDLYEPPIPFPRQLEQHAKESLSIFSFCYLFRNPFSSTTIGDENSIRTLGDYSKPSHEGYRNTIELPAGNNVVPLQSDTIRLLQNRCLFHGLRSKDPNQHLKDFLKLVDSLDLDGPSPQPQVLETIFEARVWDYMVAHIERMDRFKYAIFKQREGINIRMTEMFGLLKELMTSKTLRKKKERSNKKKVTPDNTERPTKTEAKMSLKKAETKNEAENGAENKSIEAPENEEAMKEPGSQPVKRGKTYKVLPMGPVYDATLKKKITKKGDIRGNIKIPCNIGGQKGINALVDQGSDVNVMPYTTYMKLTDESPAETDVRLSLASHSYIYPLGIAEDILVEVAKHVYPVDFLILDIKENEKRPCCSQDMDLLP</sequence>
<accession>A0A6L2KIQ3</accession>
<dbReference type="PANTHER" id="PTHR33067">
    <property type="entry name" value="RNA-DIRECTED DNA POLYMERASE-RELATED"/>
    <property type="match status" value="1"/>
</dbReference>
<dbReference type="EMBL" id="BKCJ010002473">
    <property type="protein sequence ID" value="GEU48799.1"/>
    <property type="molecule type" value="Genomic_DNA"/>
</dbReference>
<comment type="caution">
    <text evidence="2">The sequence shown here is derived from an EMBL/GenBank/DDBJ whole genome shotgun (WGS) entry which is preliminary data.</text>
</comment>
<feature type="compositionally biased region" description="Basic residues" evidence="1">
    <location>
        <begin position="204"/>
        <end position="216"/>
    </location>
</feature>